<dbReference type="EMBL" id="ML145127">
    <property type="protein sequence ID" value="TBU58256.1"/>
    <property type="molecule type" value="Genomic_DNA"/>
</dbReference>
<keyword evidence="2" id="KW-0812">Transmembrane</keyword>
<feature type="compositionally biased region" description="Polar residues" evidence="1">
    <location>
        <begin position="24"/>
        <end position="39"/>
    </location>
</feature>
<evidence type="ECO:0000256" key="2">
    <source>
        <dbReference type="SAM" id="Phobius"/>
    </source>
</evidence>
<keyword evidence="2" id="KW-1133">Transmembrane helix</keyword>
<gene>
    <name evidence="3" type="ORF">BD310DRAFT_927694</name>
</gene>
<protein>
    <submittedName>
        <fullName evidence="3">Uncharacterized protein</fullName>
    </submittedName>
</protein>
<keyword evidence="4" id="KW-1185">Reference proteome</keyword>
<evidence type="ECO:0000313" key="4">
    <source>
        <dbReference type="Proteomes" id="UP000292082"/>
    </source>
</evidence>
<accession>A0A4Q9PUS5</accession>
<feature type="transmembrane region" description="Helical" evidence="2">
    <location>
        <begin position="79"/>
        <end position="99"/>
    </location>
</feature>
<evidence type="ECO:0000256" key="1">
    <source>
        <dbReference type="SAM" id="MobiDB-lite"/>
    </source>
</evidence>
<feature type="region of interest" description="Disordered" evidence="1">
    <location>
        <begin position="24"/>
        <end position="49"/>
    </location>
</feature>
<sequence length="104" mass="11278">MYRGRSRCMDGCPISCRIPYTSSTRSVKNGRSRYSTPSGGSHECTTRHSYNDGTRTPLSRCVCIAGPSRKVGSVGDGTLIRLGLLSFAVTLLSTPIYIVEDRDG</sequence>
<dbReference type="Proteomes" id="UP000292082">
    <property type="component" value="Unassembled WGS sequence"/>
</dbReference>
<organism evidence="3 4">
    <name type="scientific">Dichomitus squalens</name>
    <dbReference type="NCBI Taxonomy" id="114155"/>
    <lineage>
        <taxon>Eukaryota</taxon>
        <taxon>Fungi</taxon>
        <taxon>Dikarya</taxon>
        <taxon>Basidiomycota</taxon>
        <taxon>Agaricomycotina</taxon>
        <taxon>Agaricomycetes</taxon>
        <taxon>Polyporales</taxon>
        <taxon>Polyporaceae</taxon>
        <taxon>Dichomitus</taxon>
    </lineage>
</organism>
<proteinExistence type="predicted"/>
<evidence type="ECO:0000313" key="3">
    <source>
        <dbReference type="EMBL" id="TBU58256.1"/>
    </source>
</evidence>
<name>A0A4Q9PUS5_9APHY</name>
<reference evidence="3 4" key="1">
    <citation type="submission" date="2019-01" db="EMBL/GenBank/DDBJ databases">
        <title>Draft genome sequences of three monokaryotic isolates of the white-rot basidiomycete fungus Dichomitus squalens.</title>
        <authorList>
            <consortium name="DOE Joint Genome Institute"/>
            <person name="Lopez S.C."/>
            <person name="Andreopoulos B."/>
            <person name="Pangilinan J."/>
            <person name="Lipzen A."/>
            <person name="Riley R."/>
            <person name="Ahrendt S."/>
            <person name="Ng V."/>
            <person name="Barry K."/>
            <person name="Daum C."/>
            <person name="Grigoriev I.V."/>
            <person name="Hilden K.S."/>
            <person name="Makela M.R."/>
            <person name="de Vries R.P."/>
        </authorList>
    </citation>
    <scope>NUCLEOTIDE SEQUENCE [LARGE SCALE GENOMIC DNA]</scope>
    <source>
        <strain evidence="3 4">CBS 464.89</strain>
    </source>
</reference>
<dbReference type="AlphaFoldDB" id="A0A4Q9PUS5"/>
<keyword evidence="2" id="KW-0472">Membrane</keyword>